<dbReference type="AlphaFoldDB" id="A0A8S3WUK6"/>
<accession>A0A8S3WUK6</accession>
<evidence type="ECO:0000313" key="2">
    <source>
        <dbReference type="Proteomes" id="UP000691718"/>
    </source>
</evidence>
<protein>
    <submittedName>
        <fullName evidence="1">(apollo) hypothetical protein</fullName>
    </submittedName>
</protein>
<comment type="caution">
    <text evidence="1">The sequence shown here is derived from an EMBL/GenBank/DDBJ whole genome shotgun (WGS) entry which is preliminary data.</text>
</comment>
<dbReference type="EMBL" id="CAJQZP010000725">
    <property type="protein sequence ID" value="CAG4981450.1"/>
    <property type="molecule type" value="Genomic_DNA"/>
</dbReference>
<dbReference type="OrthoDB" id="1607513at2759"/>
<keyword evidence="2" id="KW-1185">Reference proteome</keyword>
<gene>
    <name evidence="1" type="ORF">PAPOLLO_LOCUS10246</name>
</gene>
<name>A0A8S3WUK6_PARAO</name>
<dbReference type="Proteomes" id="UP000691718">
    <property type="component" value="Unassembled WGS sequence"/>
</dbReference>
<organism evidence="1 2">
    <name type="scientific">Parnassius apollo</name>
    <name type="common">Apollo butterfly</name>
    <name type="synonym">Papilio apollo</name>
    <dbReference type="NCBI Taxonomy" id="110799"/>
    <lineage>
        <taxon>Eukaryota</taxon>
        <taxon>Metazoa</taxon>
        <taxon>Ecdysozoa</taxon>
        <taxon>Arthropoda</taxon>
        <taxon>Hexapoda</taxon>
        <taxon>Insecta</taxon>
        <taxon>Pterygota</taxon>
        <taxon>Neoptera</taxon>
        <taxon>Endopterygota</taxon>
        <taxon>Lepidoptera</taxon>
        <taxon>Glossata</taxon>
        <taxon>Ditrysia</taxon>
        <taxon>Papilionoidea</taxon>
        <taxon>Papilionidae</taxon>
        <taxon>Parnassiinae</taxon>
        <taxon>Parnassini</taxon>
        <taxon>Parnassius</taxon>
        <taxon>Parnassius</taxon>
    </lineage>
</organism>
<sequence length="176" mass="19999">MLQRFVELKDEIKCAISNLDSPSRLAIMNYEWDVCESLIMVLESCEEVTREMSGQKYVSGCSVLPITVGLTSALNEIADPAYQQNSNLKVFADKVEMCRQELLSEITSRLANMENSKTFTTSVFLDPRYKLYLKIKQLPTTQKTRHSVGDCDDKRTQRGLTIYVTTGRNGSHQKTE</sequence>
<proteinExistence type="predicted"/>
<evidence type="ECO:0000313" key="1">
    <source>
        <dbReference type="EMBL" id="CAG4981450.1"/>
    </source>
</evidence>
<reference evidence="1" key="1">
    <citation type="submission" date="2021-04" db="EMBL/GenBank/DDBJ databases">
        <authorList>
            <person name="Tunstrom K."/>
        </authorList>
    </citation>
    <scope>NUCLEOTIDE SEQUENCE</scope>
</reference>